<dbReference type="Proteomes" id="UP001595776">
    <property type="component" value="Unassembled WGS sequence"/>
</dbReference>
<dbReference type="InterPro" id="IPR002539">
    <property type="entry name" value="MaoC-like_dom"/>
</dbReference>
<evidence type="ECO:0000313" key="3">
    <source>
        <dbReference type="Proteomes" id="UP001595776"/>
    </source>
</evidence>
<keyword evidence="3" id="KW-1185">Reference proteome</keyword>
<dbReference type="InterPro" id="IPR029069">
    <property type="entry name" value="HotDog_dom_sf"/>
</dbReference>
<name>A0ABV8U980_9PROT</name>
<dbReference type="PANTHER" id="PTHR43437">
    <property type="entry name" value="HYDROXYACYL-THIOESTER DEHYDRATASE TYPE 2, MITOCHONDRIAL-RELATED"/>
    <property type="match status" value="1"/>
</dbReference>
<dbReference type="Pfam" id="PF01575">
    <property type="entry name" value="MaoC_dehydratas"/>
    <property type="match status" value="1"/>
</dbReference>
<protein>
    <submittedName>
        <fullName evidence="2">MaoC family dehydratase</fullName>
    </submittedName>
</protein>
<gene>
    <name evidence="2" type="ORF">ACFO5Q_07930</name>
</gene>
<proteinExistence type="predicted"/>
<comment type="caution">
    <text evidence="2">The sequence shown here is derived from an EMBL/GenBank/DDBJ whole genome shotgun (WGS) entry which is preliminary data.</text>
</comment>
<dbReference type="PRINTS" id="PR01483">
    <property type="entry name" value="FASYNTHASE"/>
</dbReference>
<dbReference type="SUPFAM" id="SSF54637">
    <property type="entry name" value="Thioesterase/thiol ester dehydrase-isomerase"/>
    <property type="match status" value="1"/>
</dbReference>
<accession>A0ABV8U980</accession>
<evidence type="ECO:0000259" key="1">
    <source>
        <dbReference type="Pfam" id="PF01575"/>
    </source>
</evidence>
<dbReference type="PANTHER" id="PTHR43437:SF3">
    <property type="entry name" value="HYDROXYACYL-THIOESTER DEHYDRATASE TYPE 2, MITOCHONDRIAL"/>
    <property type="match status" value="1"/>
</dbReference>
<evidence type="ECO:0000313" key="2">
    <source>
        <dbReference type="EMBL" id="MFC4347767.1"/>
    </source>
</evidence>
<dbReference type="InterPro" id="IPR050965">
    <property type="entry name" value="UPF0336/Enoyl-CoA_hydratase"/>
</dbReference>
<dbReference type="RefSeq" id="WP_068152447.1">
    <property type="nucleotide sequence ID" value="NZ_JBHSCR010000005.1"/>
</dbReference>
<sequence length="128" mass="13698">MSQVAEITRTLTQDEFNRFADLSGDDNPIHVDPAFAATTRFGATVAHGLFLCTILRGLADTLVPGGRQLSHSVVFPSPTYADRPIAFRAEVVAEDGAQVTLRMQAADTTTGKDTCLIESIFERSGGPS</sequence>
<organism evidence="2 3">
    <name type="scientific">Kordiimonas lipolytica</name>
    <dbReference type="NCBI Taxonomy" id="1662421"/>
    <lineage>
        <taxon>Bacteria</taxon>
        <taxon>Pseudomonadati</taxon>
        <taxon>Pseudomonadota</taxon>
        <taxon>Alphaproteobacteria</taxon>
        <taxon>Kordiimonadales</taxon>
        <taxon>Kordiimonadaceae</taxon>
        <taxon>Kordiimonas</taxon>
    </lineage>
</organism>
<dbReference type="InterPro" id="IPR003965">
    <property type="entry name" value="Fatty_acid_synthase"/>
</dbReference>
<dbReference type="Gene3D" id="3.10.129.10">
    <property type="entry name" value="Hotdog Thioesterase"/>
    <property type="match status" value="1"/>
</dbReference>
<dbReference type="EMBL" id="JBHSCR010000005">
    <property type="protein sequence ID" value="MFC4347767.1"/>
    <property type="molecule type" value="Genomic_DNA"/>
</dbReference>
<feature type="domain" description="MaoC-like" evidence="1">
    <location>
        <begin position="4"/>
        <end position="105"/>
    </location>
</feature>
<reference evidence="3" key="1">
    <citation type="journal article" date="2019" name="Int. J. Syst. Evol. Microbiol.">
        <title>The Global Catalogue of Microorganisms (GCM) 10K type strain sequencing project: providing services to taxonomists for standard genome sequencing and annotation.</title>
        <authorList>
            <consortium name="The Broad Institute Genomics Platform"/>
            <consortium name="The Broad Institute Genome Sequencing Center for Infectious Disease"/>
            <person name="Wu L."/>
            <person name="Ma J."/>
        </authorList>
    </citation>
    <scope>NUCLEOTIDE SEQUENCE [LARGE SCALE GENOMIC DNA]</scope>
    <source>
        <strain evidence="3">CGMCC 1.15304</strain>
    </source>
</reference>